<keyword evidence="3" id="KW-0805">Transcription regulation</keyword>
<dbReference type="InterPro" id="IPR000524">
    <property type="entry name" value="Tscrpt_reg_HTH_GntR"/>
</dbReference>
<evidence type="ECO:0000256" key="5">
    <source>
        <dbReference type="ARBA" id="ARBA00023163"/>
    </source>
</evidence>
<dbReference type="GO" id="GO:0030170">
    <property type="term" value="F:pyridoxal phosphate binding"/>
    <property type="evidence" value="ECO:0007669"/>
    <property type="project" value="InterPro"/>
</dbReference>
<dbReference type="GO" id="GO:0003700">
    <property type="term" value="F:DNA-binding transcription factor activity"/>
    <property type="evidence" value="ECO:0007669"/>
    <property type="project" value="InterPro"/>
</dbReference>
<dbReference type="RefSeq" id="WP_231814729.1">
    <property type="nucleotide sequence ID" value="NZ_JAJOZR010000007.1"/>
</dbReference>
<comment type="similarity">
    <text evidence="1">In the C-terminal section; belongs to the class-I pyridoxal-phosphate-dependent aminotransferase family.</text>
</comment>
<evidence type="ECO:0000256" key="2">
    <source>
        <dbReference type="ARBA" id="ARBA00022898"/>
    </source>
</evidence>
<dbReference type="InterPro" id="IPR036390">
    <property type="entry name" value="WH_DNA-bd_sf"/>
</dbReference>
<dbReference type="PANTHER" id="PTHR46577:SF1">
    <property type="entry name" value="HTH-TYPE TRANSCRIPTIONAL REGULATORY PROTEIN GABR"/>
    <property type="match status" value="1"/>
</dbReference>
<dbReference type="PROSITE" id="PS50949">
    <property type="entry name" value="HTH_GNTR"/>
    <property type="match status" value="1"/>
</dbReference>
<evidence type="ECO:0000313" key="8">
    <source>
        <dbReference type="Proteomes" id="UP001139089"/>
    </source>
</evidence>
<accession>A0A9X1NTS0</accession>
<dbReference type="SUPFAM" id="SSF53383">
    <property type="entry name" value="PLP-dependent transferases"/>
    <property type="match status" value="1"/>
</dbReference>
<dbReference type="Gene3D" id="3.40.640.10">
    <property type="entry name" value="Type I PLP-dependent aspartate aminotransferase-like (Major domain)"/>
    <property type="match status" value="1"/>
</dbReference>
<dbReference type="GO" id="GO:0003677">
    <property type="term" value="F:DNA binding"/>
    <property type="evidence" value="ECO:0007669"/>
    <property type="project" value="UniProtKB-KW"/>
</dbReference>
<keyword evidence="2" id="KW-0663">Pyridoxal phosphate</keyword>
<proteinExistence type="inferred from homology"/>
<organism evidence="7 8">
    <name type="scientific">Rhizobium quercicola</name>
    <dbReference type="NCBI Taxonomy" id="2901226"/>
    <lineage>
        <taxon>Bacteria</taxon>
        <taxon>Pseudomonadati</taxon>
        <taxon>Pseudomonadota</taxon>
        <taxon>Alphaproteobacteria</taxon>
        <taxon>Hyphomicrobiales</taxon>
        <taxon>Rhizobiaceae</taxon>
        <taxon>Rhizobium/Agrobacterium group</taxon>
        <taxon>Rhizobium</taxon>
    </lineage>
</organism>
<dbReference type="SMART" id="SM00345">
    <property type="entry name" value="HTH_GNTR"/>
    <property type="match status" value="1"/>
</dbReference>
<name>A0A9X1NTS0_9HYPH</name>
<gene>
    <name evidence="7" type="ORF">LRX75_12290</name>
</gene>
<dbReference type="Pfam" id="PF00155">
    <property type="entry name" value="Aminotran_1_2"/>
    <property type="match status" value="1"/>
</dbReference>
<evidence type="ECO:0000313" key="7">
    <source>
        <dbReference type="EMBL" id="MCD7109814.1"/>
    </source>
</evidence>
<keyword evidence="5" id="KW-0804">Transcription</keyword>
<keyword evidence="8" id="KW-1185">Reference proteome</keyword>
<evidence type="ECO:0000256" key="4">
    <source>
        <dbReference type="ARBA" id="ARBA00023125"/>
    </source>
</evidence>
<dbReference type="InterPro" id="IPR004839">
    <property type="entry name" value="Aminotransferase_I/II_large"/>
</dbReference>
<keyword evidence="7" id="KW-0032">Aminotransferase</keyword>
<evidence type="ECO:0000256" key="3">
    <source>
        <dbReference type="ARBA" id="ARBA00023015"/>
    </source>
</evidence>
<dbReference type="InterPro" id="IPR015422">
    <property type="entry name" value="PyrdxlP-dep_Trfase_small"/>
</dbReference>
<feature type="domain" description="HTH gntR-type" evidence="6">
    <location>
        <begin position="13"/>
        <end position="81"/>
    </location>
</feature>
<dbReference type="SUPFAM" id="SSF46785">
    <property type="entry name" value="Winged helix' DNA-binding domain"/>
    <property type="match status" value="1"/>
</dbReference>
<dbReference type="GO" id="GO:0008483">
    <property type="term" value="F:transaminase activity"/>
    <property type="evidence" value="ECO:0007669"/>
    <property type="project" value="UniProtKB-KW"/>
</dbReference>
<dbReference type="InterPro" id="IPR051446">
    <property type="entry name" value="HTH_trans_reg/aminotransferase"/>
</dbReference>
<dbReference type="Proteomes" id="UP001139089">
    <property type="component" value="Unassembled WGS sequence"/>
</dbReference>
<dbReference type="AlphaFoldDB" id="A0A9X1NTS0"/>
<evidence type="ECO:0000256" key="1">
    <source>
        <dbReference type="ARBA" id="ARBA00005384"/>
    </source>
</evidence>
<dbReference type="Gene3D" id="3.90.1150.10">
    <property type="entry name" value="Aspartate Aminotransferase, domain 1"/>
    <property type="match status" value="1"/>
</dbReference>
<dbReference type="InterPro" id="IPR036388">
    <property type="entry name" value="WH-like_DNA-bd_sf"/>
</dbReference>
<dbReference type="Pfam" id="PF00392">
    <property type="entry name" value="GntR"/>
    <property type="match status" value="1"/>
</dbReference>
<dbReference type="InterPro" id="IPR015424">
    <property type="entry name" value="PyrdxlP-dep_Trfase"/>
</dbReference>
<evidence type="ECO:0000259" key="6">
    <source>
        <dbReference type="PROSITE" id="PS50949"/>
    </source>
</evidence>
<dbReference type="InterPro" id="IPR015421">
    <property type="entry name" value="PyrdxlP-dep_Trfase_major"/>
</dbReference>
<dbReference type="EMBL" id="JAJOZR010000007">
    <property type="protein sequence ID" value="MCD7109814.1"/>
    <property type="molecule type" value="Genomic_DNA"/>
</dbReference>
<dbReference type="CDD" id="cd00609">
    <property type="entry name" value="AAT_like"/>
    <property type="match status" value="1"/>
</dbReference>
<keyword evidence="7" id="KW-0808">Transferase</keyword>
<dbReference type="CDD" id="cd07377">
    <property type="entry name" value="WHTH_GntR"/>
    <property type="match status" value="1"/>
</dbReference>
<sequence length="469" mass="50628">MTNWLPDLSAGDGPLYLKLAQSIEAAIDSGALPPGEKLPAQRNLAFDIGVTLGTVSRAYALVHERGLVAGEVGRGTYVRERKATADTAPDSMKSLAGTRPFEALPGKLRFDATGASHVGQAPVVQEILAQVVADHPTEVADYTRAAPMHWQDAGAAWMSRSGWVPDVAGIVVTQGVHAAIVSVVTAVTAPGDRILFEDMTYSQVARALSLMGRRILAGEIDDQGLVPEDFERICQQQHPAVVFLMPTLQNPTLATMDRTRRQEIAAIARRYNILVIEDDIYGVLTNDTQPMIASLAPERTFVVSGLSKSVAPGIRGGWVSCPPHFAARVKIAHKMLTGGTAFLLAECAARLVLSGEAKAIRNRVVAELEAREALAREILAGHDFRSRPQIPFLWLQLPEPWLAGTFKAAAFEAGVLIDGEDEFKAGRSEKVHHRVRIAFSNHGREDIRRGLHLLKNVLDGGLAGYDSAS</sequence>
<protein>
    <submittedName>
        <fullName evidence="7">PLP-dependent aminotransferase family protein</fullName>
    </submittedName>
</protein>
<dbReference type="Gene3D" id="1.10.10.10">
    <property type="entry name" value="Winged helix-like DNA-binding domain superfamily/Winged helix DNA-binding domain"/>
    <property type="match status" value="1"/>
</dbReference>
<reference evidence="7" key="1">
    <citation type="submission" date="2021-12" db="EMBL/GenBank/DDBJ databases">
        <authorList>
            <person name="Li Y."/>
        </authorList>
    </citation>
    <scope>NUCLEOTIDE SEQUENCE</scope>
    <source>
        <strain evidence="7">DKSPLA3</strain>
    </source>
</reference>
<keyword evidence="4" id="KW-0238">DNA-binding</keyword>
<comment type="caution">
    <text evidence="7">The sequence shown here is derived from an EMBL/GenBank/DDBJ whole genome shotgun (WGS) entry which is preliminary data.</text>
</comment>
<dbReference type="PANTHER" id="PTHR46577">
    <property type="entry name" value="HTH-TYPE TRANSCRIPTIONAL REGULATORY PROTEIN GABR"/>
    <property type="match status" value="1"/>
</dbReference>